<comment type="caution">
    <text evidence="1">The sequence shown here is derived from an EMBL/GenBank/DDBJ whole genome shotgun (WGS) entry which is preliminary data.</text>
</comment>
<sequence length="242" mass="27321">MWLAYICKRVACRVLLISVDIAMGITGFTARKEDLRVTGRSSGSRVPVKNRATFLGQPLPADMIIIETEKWRGFNKTPSRATRKCIFKTDRFCRQKNSLLPSRAGYFRADAGRMPMLFRSVTQEVEFSTPGTEKRVQVALLHIRATRIGAYFYFTRGRKRKLNTNIKVTERARGREQTGGISPTPVLTLPITLTVMQAVRSPRHILPAIVRSLIVDKGNFQASDTSHFEINLNHKSSLAARN</sequence>
<dbReference type="EMBL" id="JADYXP020000008">
    <property type="protein sequence ID" value="KAL0117958.1"/>
    <property type="molecule type" value="Genomic_DNA"/>
</dbReference>
<name>A0AAW2FQA6_9HYME</name>
<accession>A0AAW2FQA6</accession>
<keyword evidence="2" id="KW-1185">Reference proteome</keyword>
<protein>
    <submittedName>
        <fullName evidence="1">Uncharacterized protein</fullName>
    </submittedName>
</protein>
<dbReference type="AlphaFoldDB" id="A0AAW2FQA6"/>
<gene>
    <name evidence="1" type="ORF">PUN28_008970</name>
</gene>
<evidence type="ECO:0000313" key="1">
    <source>
        <dbReference type="EMBL" id="KAL0117958.1"/>
    </source>
</evidence>
<evidence type="ECO:0000313" key="2">
    <source>
        <dbReference type="Proteomes" id="UP001430953"/>
    </source>
</evidence>
<dbReference type="Proteomes" id="UP001430953">
    <property type="component" value="Unassembled WGS sequence"/>
</dbReference>
<organism evidence="1 2">
    <name type="scientific">Cardiocondyla obscurior</name>
    <dbReference type="NCBI Taxonomy" id="286306"/>
    <lineage>
        <taxon>Eukaryota</taxon>
        <taxon>Metazoa</taxon>
        <taxon>Ecdysozoa</taxon>
        <taxon>Arthropoda</taxon>
        <taxon>Hexapoda</taxon>
        <taxon>Insecta</taxon>
        <taxon>Pterygota</taxon>
        <taxon>Neoptera</taxon>
        <taxon>Endopterygota</taxon>
        <taxon>Hymenoptera</taxon>
        <taxon>Apocrita</taxon>
        <taxon>Aculeata</taxon>
        <taxon>Formicoidea</taxon>
        <taxon>Formicidae</taxon>
        <taxon>Myrmicinae</taxon>
        <taxon>Cardiocondyla</taxon>
    </lineage>
</organism>
<proteinExistence type="predicted"/>
<reference evidence="1 2" key="1">
    <citation type="submission" date="2023-03" db="EMBL/GenBank/DDBJ databases">
        <title>High recombination rates correlate with genetic variation in Cardiocondyla obscurior ants.</title>
        <authorList>
            <person name="Errbii M."/>
        </authorList>
    </citation>
    <scope>NUCLEOTIDE SEQUENCE [LARGE SCALE GENOMIC DNA]</scope>
    <source>
        <strain evidence="1">Alpha-2009</strain>
        <tissue evidence="1">Whole body</tissue>
    </source>
</reference>